<evidence type="ECO:0000313" key="2">
    <source>
        <dbReference type="EMBL" id="TPH15860.1"/>
    </source>
</evidence>
<sequence>MFSTNAKWTLKVIVTILYIALICIVFWQEPLLILAFIGAYFFILEYVQKFIKNRNKAMEEKRMLLLLNIKEKATTLLKALQEEKQPENDIVEAVELDRSNNSSLLDARQRIVTDDAVNEILKIYYQIDLFKAESYDDFLNLMQMNKSNLKDVPAQYRDEKLCLEAMKTGSALSDVPEILINEALCREYIGFYPWNFYEVPEEYLTRELCFSWVNMINLGAIPSKFRDREMCLEAMSEDYQLMGTYDFDDNSPFDYIPEVLKEDELIIERAKHIGWIQ</sequence>
<evidence type="ECO:0000256" key="1">
    <source>
        <dbReference type="SAM" id="Phobius"/>
    </source>
</evidence>
<reference evidence="2 3" key="1">
    <citation type="submission" date="2019-01" db="EMBL/GenBank/DDBJ databases">
        <title>Litorilituus lipolytica sp. nov., isolated from intertidal sand of the Yellow Sea in China.</title>
        <authorList>
            <person name="Liu A."/>
        </authorList>
    </citation>
    <scope>NUCLEOTIDE SEQUENCE [LARGE SCALE GENOMIC DNA]</scope>
    <source>
        <strain evidence="2 3">RZ04</strain>
    </source>
</reference>
<keyword evidence="1" id="KW-1133">Transmembrane helix</keyword>
<accession>A0A502KVR9</accession>
<feature type="transmembrane region" description="Helical" evidence="1">
    <location>
        <begin position="33"/>
        <end position="51"/>
    </location>
</feature>
<protein>
    <submittedName>
        <fullName evidence="2">Uncharacterized protein</fullName>
    </submittedName>
</protein>
<gene>
    <name evidence="2" type="ORF">EPA86_07785</name>
</gene>
<keyword evidence="1" id="KW-0472">Membrane</keyword>
<dbReference type="EMBL" id="SAWY01000018">
    <property type="protein sequence ID" value="TPH15860.1"/>
    <property type="molecule type" value="Genomic_DNA"/>
</dbReference>
<dbReference type="AlphaFoldDB" id="A0A502KVR9"/>
<dbReference type="Proteomes" id="UP000315303">
    <property type="component" value="Unassembled WGS sequence"/>
</dbReference>
<organism evidence="2 3">
    <name type="scientific">Litorilituus lipolyticus</name>
    <dbReference type="NCBI Taxonomy" id="2491017"/>
    <lineage>
        <taxon>Bacteria</taxon>
        <taxon>Pseudomonadati</taxon>
        <taxon>Pseudomonadota</taxon>
        <taxon>Gammaproteobacteria</taxon>
        <taxon>Alteromonadales</taxon>
        <taxon>Colwelliaceae</taxon>
        <taxon>Litorilituus</taxon>
    </lineage>
</organism>
<proteinExistence type="predicted"/>
<keyword evidence="3" id="KW-1185">Reference proteome</keyword>
<dbReference type="OrthoDB" id="5654365at2"/>
<keyword evidence="1" id="KW-0812">Transmembrane</keyword>
<name>A0A502KVR9_9GAMM</name>
<comment type="caution">
    <text evidence="2">The sequence shown here is derived from an EMBL/GenBank/DDBJ whole genome shotgun (WGS) entry which is preliminary data.</text>
</comment>
<dbReference type="RefSeq" id="WP_140602870.1">
    <property type="nucleotide sequence ID" value="NZ_SAWY01000018.1"/>
</dbReference>
<evidence type="ECO:0000313" key="3">
    <source>
        <dbReference type="Proteomes" id="UP000315303"/>
    </source>
</evidence>